<gene>
    <name evidence="1" type="ORF">Anapl_16808</name>
</gene>
<sequence>MKNFIDQLSLIMKNPLKVQFLGSKLFQPFGKQNEEESSNTSKTEITLYDLTCDTILHLYSQNSDIIHMLSTRSFNKDLLGLAYHKIRSISPNLIPFQPSTSLTIHPRNSCKLMHESMFSKVDSYLGYLVRVADLRHLLTLRKVSLHFLKSYLYKDHLKYKKNHLFAASLKLDVGNVNLPYINSSFQNTIVESALLFHVS</sequence>
<keyword evidence="2" id="KW-1185">Reference proteome</keyword>
<evidence type="ECO:0000313" key="2">
    <source>
        <dbReference type="Proteomes" id="UP000296049"/>
    </source>
</evidence>
<dbReference type="EMBL" id="KB742780">
    <property type="protein sequence ID" value="EOB04533.1"/>
    <property type="molecule type" value="Genomic_DNA"/>
</dbReference>
<reference evidence="2" key="1">
    <citation type="journal article" date="2013" name="Nat. Genet.">
        <title>The duck genome and transcriptome provide insight into an avian influenza virus reservoir species.</title>
        <authorList>
            <person name="Huang Y."/>
            <person name="Li Y."/>
            <person name="Burt D.W."/>
            <person name="Chen H."/>
            <person name="Zhang Y."/>
            <person name="Qian W."/>
            <person name="Kim H."/>
            <person name="Gan S."/>
            <person name="Zhao Y."/>
            <person name="Li J."/>
            <person name="Yi K."/>
            <person name="Feng H."/>
            <person name="Zhu P."/>
            <person name="Li B."/>
            <person name="Liu Q."/>
            <person name="Fairley S."/>
            <person name="Magor K.E."/>
            <person name="Du Z."/>
            <person name="Hu X."/>
            <person name="Goodman L."/>
            <person name="Tafer H."/>
            <person name="Vignal A."/>
            <person name="Lee T."/>
            <person name="Kim K.W."/>
            <person name="Sheng Z."/>
            <person name="An Y."/>
            <person name="Searle S."/>
            <person name="Herrero J."/>
            <person name="Groenen M.A."/>
            <person name="Crooijmans R.P."/>
            <person name="Faraut T."/>
            <person name="Cai Q."/>
            <person name="Webster R.G."/>
            <person name="Aldridge J.R."/>
            <person name="Warren W.C."/>
            <person name="Bartschat S."/>
            <person name="Kehr S."/>
            <person name="Marz M."/>
            <person name="Stadler P.F."/>
            <person name="Smith J."/>
            <person name="Kraus R.H."/>
            <person name="Zhao Y."/>
            <person name="Ren L."/>
            <person name="Fei J."/>
            <person name="Morisson M."/>
            <person name="Kaiser P."/>
            <person name="Griffin D.K."/>
            <person name="Rao M."/>
            <person name="Pitel F."/>
            <person name="Wang J."/>
            <person name="Li N."/>
        </authorList>
    </citation>
    <scope>NUCLEOTIDE SEQUENCE [LARGE SCALE GENOMIC DNA]</scope>
</reference>
<name>R0LVP7_ANAPL</name>
<accession>R0LVP7</accession>
<organism evidence="1 2">
    <name type="scientific">Anas platyrhynchos</name>
    <name type="common">Mallard</name>
    <name type="synonym">Anas boschas</name>
    <dbReference type="NCBI Taxonomy" id="8839"/>
    <lineage>
        <taxon>Eukaryota</taxon>
        <taxon>Metazoa</taxon>
        <taxon>Chordata</taxon>
        <taxon>Craniata</taxon>
        <taxon>Vertebrata</taxon>
        <taxon>Euteleostomi</taxon>
        <taxon>Archelosauria</taxon>
        <taxon>Archosauria</taxon>
        <taxon>Dinosauria</taxon>
        <taxon>Saurischia</taxon>
        <taxon>Theropoda</taxon>
        <taxon>Coelurosauria</taxon>
        <taxon>Aves</taxon>
        <taxon>Neognathae</taxon>
        <taxon>Galloanserae</taxon>
        <taxon>Anseriformes</taxon>
        <taxon>Anatidae</taxon>
        <taxon>Anatinae</taxon>
        <taxon>Anas</taxon>
    </lineage>
</organism>
<protein>
    <submittedName>
        <fullName evidence="1">Uncharacterized protein</fullName>
    </submittedName>
</protein>
<evidence type="ECO:0000313" key="1">
    <source>
        <dbReference type="EMBL" id="EOB04533.1"/>
    </source>
</evidence>
<proteinExistence type="predicted"/>
<dbReference type="AlphaFoldDB" id="R0LVP7"/>
<dbReference type="Proteomes" id="UP000296049">
    <property type="component" value="Unassembled WGS sequence"/>
</dbReference>